<organism evidence="4 5">
    <name type="scientific">Capronia epimyces CBS 606.96</name>
    <dbReference type="NCBI Taxonomy" id="1182542"/>
    <lineage>
        <taxon>Eukaryota</taxon>
        <taxon>Fungi</taxon>
        <taxon>Dikarya</taxon>
        <taxon>Ascomycota</taxon>
        <taxon>Pezizomycotina</taxon>
        <taxon>Eurotiomycetes</taxon>
        <taxon>Chaetothyriomycetidae</taxon>
        <taxon>Chaetothyriales</taxon>
        <taxon>Herpotrichiellaceae</taxon>
        <taxon>Capronia</taxon>
    </lineage>
</organism>
<keyword evidence="1" id="KW-0433">Leucine-rich repeat</keyword>
<dbReference type="EMBL" id="AMGY01000004">
    <property type="protein sequence ID" value="EXJ84372.1"/>
    <property type="molecule type" value="Genomic_DNA"/>
</dbReference>
<dbReference type="InterPro" id="IPR032675">
    <property type="entry name" value="LRR_dom_sf"/>
</dbReference>
<feature type="compositionally biased region" description="Polar residues" evidence="3">
    <location>
        <begin position="87"/>
        <end position="102"/>
    </location>
</feature>
<dbReference type="eggNOG" id="KOG0531">
    <property type="taxonomic scope" value="Eukaryota"/>
</dbReference>
<gene>
    <name evidence="4" type="ORF">A1O3_05039</name>
</gene>
<feature type="region of interest" description="Disordered" evidence="3">
    <location>
        <begin position="1154"/>
        <end position="1179"/>
    </location>
</feature>
<proteinExistence type="predicted"/>
<evidence type="ECO:0000256" key="3">
    <source>
        <dbReference type="SAM" id="MobiDB-lite"/>
    </source>
</evidence>
<dbReference type="STRING" id="1182542.W9XV13"/>
<feature type="region of interest" description="Disordered" evidence="3">
    <location>
        <begin position="1"/>
        <end position="186"/>
    </location>
</feature>
<dbReference type="GO" id="GO:0035591">
    <property type="term" value="F:signaling adaptor activity"/>
    <property type="evidence" value="ECO:0007669"/>
    <property type="project" value="TreeGrafter"/>
</dbReference>
<dbReference type="PROSITE" id="PS51450">
    <property type="entry name" value="LRR"/>
    <property type="match status" value="4"/>
</dbReference>
<dbReference type="HOGENOM" id="CLU_002093_0_0_1"/>
<feature type="region of interest" description="Disordered" evidence="3">
    <location>
        <begin position="636"/>
        <end position="698"/>
    </location>
</feature>
<dbReference type="InterPro" id="IPR025875">
    <property type="entry name" value="Leu-rich_rpt_4"/>
</dbReference>
<feature type="compositionally biased region" description="Polar residues" evidence="3">
    <location>
        <begin position="110"/>
        <end position="123"/>
    </location>
</feature>
<feature type="compositionally biased region" description="Basic and acidic residues" evidence="3">
    <location>
        <begin position="274"/>
        <end position="283"/>
    </location>
</feature>
<sequence length="1757" mass="194160">MEPWLDSLSEDWKSEHPSSSPAPSLSSSRQNHGSVVLSRSQSQSRIPHLAKMMRKDSYSSTGSFLRHRSTRGQARPNGESILRERSASSLNMPPQPGSQKHTTLPRRPSSAFSDSQNSVQHYSINEKPAPDQTPEWKRRLANGEDIGSDGFDLFSPSKLEGIFKKPMPSKPSSEGKVEPTDLDSTSWKPFTLPVSHSLPDQYSSIRQTRSLPNLEVLEEVNEEEELSQDDLSALSADSAREGSLRGLVRQRVQSLERANANDSVRPSSACSMDPQERSGYDMHDSRWRTVSGQEELKNELISPVTVSKQNSIRATVLRNSLEANIKSLDSRLRNIAPATADRPTSSSSDRDVSYGNSSIVHAATHDEPLPDLTSQSLPDDLSMGTQDFISHGGFINSRRGGRSNEASFLRKSLSLSQDHSQIESNSRPVFQFHSSPPQPSRLYDDSIEQSKLSASAPTTPQDTSVVHHTEAYTKPASSGSPLKLFGNRDTYTNNKLMRILSHFEEPGDQSENSGNDHSPQEQQDNALRMSQFGKGELDGFGFVQDIPKPLSIEAAAVGSDGRIFKPVSTDAGKDQDAPDQAGRSETGPQEGHMQDELLTDAGISGKNRTTKRRKTLVKDKVSVEGHELEFKISQLDETATLAGRKRKDARPGDDGTLADPEVLSSRNLLKPKLPRRESVGRIPSDAHDGSVVGDAVADSPADGLTEALAAELASFAQGAAQVNDDSRKPSLATKDYMEEANKVMQFIRSRGKPKPSLPDISEPGNMSELDPDAILDLEIDADSTKDDFSRPPSRERSSKPVPDRRHARHDSRTASYLRQYQDQDDMDVLASTSVFGTLAPMNDKMVQGQAPVPTLDESQESSPPNMRILNHSETMRKRKYSTSTVDGPQDSPLTRPLHSHHSAGSSTQHTFPTSSSTSGHKGVIASGTVSIPDHVGLMTFDHEKKMWVKKMALKEPARPASRLERTEDDPFGDIPDLSIDEQQEMDLRARRVQAAGEDNRPTAAAKDTEVSAQAYRQPLAELDLEIVKERDQRDRVGTETEDEDEQDEDDEQDEHDEEDEHDEHDEQMNQSSLRSKASEHEVKLHDGAASVPPLQAKEGRKQARVVTIAFSSPVVSAVNYAEMSEEDFDDLPREEDLPLDDSEIDLNDETVDHREIPRSFPAQKWTDSLPQRGQDASGEHNFTVTFQPRTISPIAEGDEGQFDGPMSMIRVKTSTELTPAGPRTVSKRQKAGNKGASILCLTPLSDFSVHQVDSVKHGEQSYVDERKHPNALRQAHGSLALAVDELVKAITDAVPDELYWEQLRRLTLKSEGLCSVHGLKEYCPALEVLSVCGNQLTQVGGLPGSLRELDMHNNMLNDLTSWGHLHNLQYLDVSGNQLESLEGFSSLVHLRNLKANNNRISNIDGILDLSSLLQLQLGGNELTTVDFEGSELSRLRTLDLSHNQLVTVQNLHCLPELAELDLSHNLLDEFPPPSVDKALAVRDLRLAHNHLAVIQLQAMPLITRLDLDGNSIQEIRGLSLAYNLEMLSLREQRECPHVIDLVLSTPNECREIRLSSNQTQSGTFRLPRLPQNNLRELEIAACGISELPAGFGASFPNCRALNANFNAISDIAPLRQLVQLKSLLLAKNRIKKLRRTCLVLSRLESLQRVDLRDNPLTVGFYSPVASQATDGHGLPEARYHLPEGSPTEDMSWMKVLDEVTGLRRRTIELLLADHCKNLVRLDGLDLCRERVSNHDVTWGRLTAQGVLKIPAATSPLA</sequence>
<evidence type="ECO:0000256" key="1">
    <source>
        <dbReference type="ARBA" id="ARBA00022614"/>
    </source>
</evidence>
<dbReference type="Gene3D" id="3.80.10.10">
    <property type="entry name" value="Ribonuclease Inhibitor"/>
    <property type="match status" value="3"/>
</dbReference>
<dbReference type="RefSeq" id="XP_007733357.1">
    <property type="nucleotide sequence ID" value="XM_007735167.1"/>
</dbReference>
<keyword evidence="5" id="KW-1185">Reference proteome</keyword>
<feature type="compositionally biased region" description="Acidic residues" evidence="3">
    <location>
        <begin position="769"/>
        <end position="781"/>
    </location>
</feature>
<feature type="compositionally biased region" description="Polar residues" evidence="3">
    <location>
        <begin position="419"/>
        <end position="435"/>
    </location>
</feature>
<dbReference type="GeneID" id="19169157"/>
<dbReference type="Pfam" id="PF12799">
    <property type="entry name" value="LRR_4"/>
    <property type="match status" value="1"/>
</dbReference>
<reference evidence="4 5" key="1">
    <citation type="submission" date="2013-03" db="EMBL/GenBank/DDBJ databases">
        <title>The Genome Sequence of Capronia epimyces CBS 606.96.</title>
        <authorList>
            <consortium name="The Broad Institute Genomics Platform"/>
            <person name="Cuomo C."/>
            <person name="de Hoog S."/>
            <person name="Gorbushina A."/>
            <person name="Walker B."/>
            <person name="Young S.K."/>
            <person name="Zeng Q."/>
            <person name="Gargeya S."/>
            <person name="Fitzgerald M."/>
            <person name="Haas B."/>
            <person name="Abouelleil A."/>
            <person name="Allen A.W."/>
            <person name="Alvarado L."/>
            <person name="Arachchi H.M."/>
            <person name="Berlin A.M."/>
            <person name="Chapman S.B."/>
            <person name="Gainer-Dewar J."/>
            <person name="Goldberg J."/>
            <person name="Griggs A."/>
            <person name="Gujja S."/>
            <person name="Hansen M."/>
            <person name="Howarth C."/>
            <person name="Imamovic A."/>
            <person name="Ireland A."/>
            <person name="Larimer J."/>
            <person name="McCowan C."/>
            <person name="Murphy C."/>
            <person name="Pearson M."/>
            <person name="Poon T.W."/>
            <person name="Priest M."/>
            <person name="Roberts A."/>
            <person name="Saif S."/>
            <person name="Shea T."/>
            <person name="Sisk P."/>
            <person name="Sykes S."/>
            <person name="Wortman J."/>
            <person name="Nusbaum C."/>
            <person name="Birren B."/>
        </authorList>
    </citation>
    <scope>NUCLEOTIDE SEQUENCE [LARGE SCALE GENOMIC DNA]</scope>
    <source>
        <strain evidence="4 5">CBS 606.96</strain>
    </source>
</reference>
<feature type="compositionally biased region" description="Acidic residues" evidence="3">
    <location>
        <begin position="1039"/>
        <end position="1065"/>
    </location>
</feature>
<dbReference type="SUPFAM" id="SSF52058">
    <property type="entry name" value="L domain-like"/>
    <property type="match status" value="1"/>
</dbReference>
<dbReference type="InterPro" id="IPR001611">
    <property type="entry name" value="Leu-rich_rpt"/>
</dbReference>
<name>W9XV13_9EURO</name>
<evidence type="ECO:0000313" key="4">
    <source>
        <dbReference type="EMBL" id="EXJ84372.1"/>
    </source>
</evidence>
<protein>
    <recommendedName>
        <fullName evidence="6">Septation initiation network scaffold protein cdc11</fullName>
    </recommendedName>
</protein>
<dbReference type="GO" id="GO:1902412">
    <property type="term" value="P:regulation of mitotic cytokinesis"/>
    <property type="evidence" value="ECO:0007669"/>
    <property type="project" value="TreeGrafter"/>
</dbReference>
<feature type="compositionally biased region" description="Polar residues" evidence="3">
    <location>
        <begin position="372"/>
        <end position="385"/>
    </location>
</feature>
<feature type="compositionally biased region" description="Polar residues" evidence="3">
    <location>
        <begin position="902"/>
        <end position="919"/>
    </location>
</feature>
<dbReference type="PRINTS" id="PR00019">
    <property type="entry name" value="LEURICHRPT"/>
</dbReference>
<dbReference type="SMART" id="SM00365">
    <property type="entry name" value="LRR_SD22"/>
    <property type="match status" value="4"/>
</dbReference>
<dbReference type="GO" id="GO:0031028">
    <property type="term" value="P:septation initiation signaling"/>
    <property type="evidence" value="ECO:0007669"/>
    <property type="project" value="TreeGrafter"/>
</dbReference>
<feature type="region of interest" description="Disordered" evidence="3">
    <location>
        <begin position="954"/>
        <end position="1099"/>
    </location>
</feature>
<feature type="compositionally biased region" description="Polar residues" evidence="3">
    <location>
        <begin position="509"/>
        <end position="524"/>
    </location>
</feature>
<dbReference type="SMART" id="SM00369">
    <property type="entry name" value="LRR_TYP"/>
    <property type="match status" value="6"/>
</dbReference>
<dbReference type="InterPro" id="IPR003591">
    <property type="entry name" value="Leu-rich_rpt_typical-subtyp"/>
</dbReference>
<dbReference type="PANTHER" id="PTHR47566:SF1">
    <property type="entry name" value="PROTEIN NUD1"/>
    <property type="match status" value="1"/>
</dbReference>
<feature type="region of interest" description="Disordered" evidence="3">
    <location>
        <begin position="851"/>
        <end position="925"/>
    </location>
</feature>
<feature type="region of interest" description="Disordered" evidence="3">
    <location>
        <begin position="257"/>
        <end position="283"/>
    </location>
</feature>
<dbReference type="PANTHER" id="PTHR47566">
    <property type="match status" value="1"/>
</dbReference>
<dbReference type="Pfam" id="PF13855">
    <property type="entry name" value="LRR_8"/>
    <property type="match status" value="1"/>
</dbReference>
<feature type="region of interest" description="Disordered" evidence="3">
    <location>
        <begin position="563"/>
        <end position="618"/>
    </location>
</feature>
<dbReference type="Proteomes" id="UP000019478">
    <property type="component" value="Unassembled WGS sequence"/>
</dbReference>
<feature type="compositionally biased region" description="Basic and acidic residues" evidence="3">
    <location>
        <begin position="782"/>
        <end position="804"/>
    </location>
</feature>
<dbReference type="OrthoDB" id="2192888at2759"/>
<evidence type="ECO:0000256" key="2">
    <source>
        <dbReference type="ARBA" id="ARBA00022737"/>
    </source>
</evidence>
<feature type="region of interest" description="Disordered" evidence="3">
    <location>
        <begin position="362"/>
        <end position="385"/>
    </location>
</feature>
<keyword evidence="2" id="KW-0677">Repeat</keyword>
<dbReference type="InterPro" id="IPR052574">
    <property type="entry name" value="CDIRP"/>
</dbReference>
<feature type="compositionally biased region" description="Low complexity" evidence="3">
    <location>
        <begin position="17"/>
        <end position="45"/>
    </location>
</feature>
<feature type="region of interest" description="Disordered" evidence="3">
    <location>
        <begin position="505"/>
        <end position="524"/>
    </location>
</feature>
<feature type="compositionally biased region" description="Basic and acidic residues" evidence="3">
    <location>
        <begin position="1076"/>
        <end position="1086"/>
    </location>
</feature>
<feature type="region of interest" description="Disordered" evidence="3">
    <location>
        <begin position="419"/>
        <end position="443"/>
    </location>
</feature>
<feature type="compositionally biased region" description="Polar residues" evidence="3">
    <location>
        <begin position="260"/>
        <end position="270"/>
    </location>
</feature>
<feature type="compositionally biased region" description="Basic and acidic residues" evidence="3">
    <location>
        <begin position="954"/>
        <end position="965"/>
    </location>
</feature>
<evidence type="ECO:0008006" key="6">
    <source>
        <dbReference type="Google" id="ProtNLM"/>
    </source>
</evidence>
<accession>W9XV13</accession>
<dbReference type="GO" id="GO:0061499">
    <property type="term" value="C:outer plaque of mitotic spindle pole body"/>
    <property type="evidence" value="ECO:0007669"/>
    <property type="project" value="TreeGrafter"/>
</dbReference>
<feature type="compositionally biased region" description="Basic and acidic residues" evidence="3">
    <location>
        <begin position="674"/>
        <end position="688"/>
    </location>
</feature>
<feature type="region of interest" description="Disordered" evidence="3">
    <location>
        <begin position="746"/>
        <end position="814"/>
    </location>
</feature>
<comment type="caution">
    <text evidence="4">The sequence shown here is derived from an EMBL/GenBank/DDBJ whole genome shotgun (WGS) entry which is preliminary data.</text>
</comment>
<evidence type="ECO:0000313" key="5">
    <source>
        <dbReference type="Proteomes" id="UP000019478"/>
    </source>
</evidence>
<feature type="compositionally biased region" description="Basic and acidic residues" evidence="3">
    <location>
        <begin position="1025"/>
        <end position="1038"/>
    </location>
</feature>